<accession>A0A7J6X8B3</accession>
<dbReference type="SUPFAM" id="SSF52047">
    <property type="entry name" value="RNI-like"/>
    <property type="match status" value="1"/>
</dbReference>
<proteinExistence type="predicted"/>
<gene>
    <name evidence="2" type="ORF">FRX31_005811</name>
</gene>
<comment type="caution">
    <text evidence="2">The sequence shown here is derived from an EMBL/GenBank/DDBJ whole genome shotgun (WGS) entry which is preliminary data.</text>
</comment>
<evidence type="ECO:0000313" key="3">
    <source>
        <dbReference type="Proteomes" id="UP000554482"/>
    </source>
</evidence>
<dbReference type="AlphaFoldDB" id="A0A7J6X8B3"/>
<dbReference type="SUPFAM" id="SSF81383">
    <property type="entry name" value="F-box domain"/>
    <property type="match status" value="1"/>
</dbReference>
<dbReference type="InterPro" id="IPR036047">
    <property type="entry name" value="F-box-like_dom_sf"/>
</dbReference>
<organism evidence="2 3">
    <name type="scientific">Thalictrum thalictroides</name>
    <name type="common">Rue-anemone</name>
    <name type="synonym">Anemone thalictroides</name>
    <dbReference type="NCBI Taxonomy" id="46969"/>
    <lineage>
        <taxon>Eukaryota</taxon>
        <taxon>Viridiplantae</taxon>
        <taxon>Streptophyta</taxon>
        <taxon>Embryophyta</taxon>
        <taxon>Tracheophyta</taxon>
        <taxon>Spermatophyta</taxon>
        <taxon>Magnoliopsida</taxon>
        <taxon>Ranunculales</taxon>
        <taxon>Ranunculaceae</taxon>
        <taxon>Thalictroideae</taxon>
        <taxon>Thalictrum</taxon>
    </lineage>
</organism>
<dbReference type="InterPro" id="IPR032675">
    <property type="entry name" value="LRR_dom_sf"/>
</dbReference>
<dbReference type="Pfam" id="PF00646">
    <property type="entry name" value="F-box"/>
    <property type="match status" value="1"/>
</dbReference>
<name>A0A7J6X8B3_THATH</name>
<dbReference type="Gene3D" id="3.80.10.10">
    <property type="entry name" value="Ribonuclease Inhibitor"/>
    <property type="match status" value="1"/>
</dbReference>
<reference evidence="2 3" key="1">
    <citation type="submission" date="2020-06" db="EMBL/GenBank/DDBJ databases">
        <title>Transcriptomic and genomic resources for Thalictrum thalictroides and T. hernandezii: Facilitating candidate gene discovery in an emerging model plant lineage.</title>
        <authorList>
            <person name="Arias T."/>
            <person name="Riano-Pachon D.M."/>
            <person name="Di Stilio V.S."/>
        </authorList>
    </citation>
    <scope>NUCLEOTIDE SEQUENCE [LARGE SCALE GENOMIC DNA]</scope>
    <source>
        <strain evidence="3">cv. WT478/WT964</strain>
        <tissue evidence="2">Leaves</tissue>
    </source>
</reference>
<dbReference type="EMBL" id="JABWDY010005236">
    <property type="protein sequence ID" value="KAF5204602.1"/>
    <property type="molecule type" value="Genomic_DNA"/>
</dbReference>
<keyword evidence="3" id="KW-1185">Reference proteome</keyword>
<sequence>MEEKGSTIENSWVRRWEDLNTDCLIKIFEKLGLESLILDIPFVCKSWYKASLDPLVYKVLRFEFMNVEEKTMWATTKIPDDLLAENMYSKAPPSTEFIKVAVNRSCGMATEVVFPEYSARLADPMEEFFSVSALEYLLERCSAIKTLIVPYFSFFYLGREINQCLLKMISKLKHLEFLGTLTCVYSSPHVINEIRIHCQNFQSLTAKGFISMAISSEIVTSLPDIKRLVLRDCSLHHQDLIDILSGCSKLELLDASNCRNFNGDDPMILKLASHINIFKSEGSVVNNVVYDDDDDDDDNFYVSLGVDNSNHVDFCDDSDDRGKWDSDLHFL</sequence>
<dbReference type="OrthoDB" id="2095648at2759"/>
<dbReference type="InterPro" id="IPR001810">
    <property type="entry name" value="F-box_dom"/>
</dbReference>
<dbReference type="Gene3D" id="1.20.1280.50">
    <property type="match status" value="1"/>
</dbReference>
<feature type="domain" description="F-box" evidence="1">
    <location>
        <begin position="16"/>
        <end position="57"/>
    </location>
</feature>
<protein>
    <submittedName>
        <fullName evidence="2">F-box/LRR-repeat protein</fullName>
    </submittedName>
</protein>
<evidence type="ECO:0000259" key="1">
    <source>
        <dbReference type="Pfam" id="PF00646"/>
    </source>
</evidence>
<dbReference type="Proteomes" id="UP000554482">
    <property type="component" value="Unassembled WGS sequence"/>
</dbReference>
<evidence type="ECO:0000313" key="2">
    <source>
        <dbReference type="EMBL" id="KAF5204602.1"/>
    </source>
</evidence>
<dbReference type="PANTHER" id="PTHR38926:SF5">
    <property type="entry name" value="F-BOX AND LEUCINE-RICH REPEAT PROTEIN 6"/>
    <property type="match status" value="1"/>
</dbReference>
<dbReference type="PANTHER" id="PTHR38926">
    <property type="entry name" value="F-BOX DOMAIN CONTAINING PROTEIN, EXPRESSED"/>
    <property type="match status" value="1"/>
</dbReference>